<evidence type="ECO:0000259" key="2">
    <source>
        <dbReference type="Pfam" id="PF19189"/>
    </source>
</evidence>
<dbReference type="PANTHER" id="PTHR39468:SF1">
    <property type="entry name" value="MTF2-LIKE C-TERMINAL DOMAIN-CONTAINING PROTEIN"/>
    <property type="match status" value="1"/>
</dbReference>
<evidence type="ECO:0000313" key="3">
    <source>
        <dbReference type="EMBL" id="KAK8153091.1"/>
    </source>
</evidence>
<organism evidence="3 4">
    <name type="scientific">Phyllosticta citrichinensis</name>
    <dbReference type="NCBI Taxonomy" id="1130410"/>
    <lineage>
        <taxon>Eukaryota</taxon>
        <taxon>Fungi</taxon>
        <taxon>Dikarya</taxon>
        <taxon>Ascomycota</taxon>
        <taxon>Pezizomycotina</taxon>
        <taxon>Dothideomycetes</taxon>
        <taxon>Dothideomycetes incertae sedis</taxon>
        <taxon>Botryosphaeriales</taxon>
        <taxon>Phyllostictaceae</taxon>
        <taxon>Phyllosticta</taxon>
    </lineage>
</organism>
<sequence>MCASRSRTANRKPITTSAMAASTAAARRALAPLQSTLCPFLYRTRTILSHHHSPVTPPRWRMQKRHLRVVNELGRVTRDNYGKNHAPKALDDDLDFEIPFEDEKDRPVALHERNDTSVTATEREAFKKLFEQYASRAKEATEEAEKDFEFSNKDSLDEILADALGSSSTREGPGMTTKLTPMLGGTTKKKRKKEAEVIGRYALLRRKQAEQYDRVVAMFNAAQSDIELWNVLDNEVFSVIRRLNLDEPGTLESAMDTASDSEDADFSELEIIGPNYPTFLLHAMRQLRIEFPTSTLAMSVLPTVKSFGRESFALGVSTELYNELIAISWLTYGDFQGIDEILTEMQDGGIRFDQATYEMIRSIVFTARKVPAFKPGTLFRNEIRSLDRFEQGREKVFQWAKKMREKLDFEAIQAARSQKLDVGGVGALGL</sequence>
<evidence type="ECO:0000313" key="4">
    <source>
        <dbReference type="Proteomes" id="UP001456524"/>
    </source>
</evidence>
<feature type="region of interest" description="Disordered" evidence="1">
    <location>
        <begin position="165"/>
        <end position="188"/>
    </location>
</feature>
<dbReference type="EMBL" id="JBBWUH010000013">
    <property type="protein sequence ID" value="KAK8153091.1"/>
    <property type="molecule type" value="Genomic_DNA"/>
</dbReference>
<keyword evidence="4" id="KW-1185">Reference proteome</keyword>
<gene>
    <name evidence="3" type="ORF">IWX90DRAFT_445326</name>
</gene>
<reference evidence="3 4" key="1">
    <citation type="journal article" date="2022" name="G3 (Bethesda)">
        <title>Enemy or ally: a genomic approach to elucidate the lifestyle of Phyllosticta citrichinaensis.</title>
        <authorList>
            <person name="Buijs V.A."/>
            <person name="Groenewald J.Z."/>
            <person name="Haridas S."/>
            <person name="LaButti K.M."/>
            <person name="Lipzen A."/>
            <person name="Martin F.M."/>
            <person name="Barry K."/>
            <person name="Grigoriev I.V."/>
            <person name="Crous P.W."/>
            <person name="Seidl M.F."/>
        </authorList>
    </citation>
    <scope>NUCLEOTIDE SEQUENCE [LARGE SCALE GENOMIC DNA]</scope>
    <source>
        <strain evidence="3 4">CBS 129764</strain>
    </source>
</reference>
<accession>A0ABR1XFW8</accession>
<dbReference type="Pfam" id="PF19189">
    <property type="entry name" value="Mtf2"/>
    <property type="match status" value="1"/>
</dbReference>
<feature type="domain" description="Mtf2-like C-terminal" evidence="2">
    <location>
        <begin position="215"/>
        <end position="387"/>
    </location>
</feature>
<protein>
    <recommendedName>
        <fullName evidence="2">Mtf2-like C-terminal domain-containing protein</fullName>
    </recommendedName>
</protein>
<dbReference type="InterPro" id="IPR043837">
    <property type="entry name" value="Mtf2-like_C"/>
</dbReference>
<dbReference type="InterPro" id="IPR040009">
    <property type="entry name" value="Mtf2/C5D6.12-like"/>
</dbReference>
<dbReference type="PANTHER" id="PTHR39468">
    <property type="entry name" value="CHROMOSOME 7, WHOLE GENOME SHOTGUN SEQUENCE"/>
    <property type="match status" value="1"/>
</dbReference>
<proteinExistence type="predicted"/>
<dbReference type="Proteomes" id="UP001456524">
    <property type="component" value="Unassembled WGS sequence"/>
</dbReference>
<comment type="caution">
    <text evidence="3">The sequence shown here is derived from an EMBL/GenBank/DDBJ whole genome shotgun (WGS) entry which is preliminary data.</text>
</comment>
<evidence type="ECO:0000256" key="1">
    <source>
        <dbReference type="SAM" id="MobiDB-lite"/>
    </source>
</evidence>
<name>A0ABR1XFW8_9PEZI</name>